<evidence type="ECO:0000256" key="1">
    <source>
        <dbReference type="SAM" id="MobiDB-lite"/>
    </source>
</evidence>
<evidence type="ECO:0000256" key="2">
    <source>
        <dbReference type="SAM" id="Phobius"/>
    </source>
</evidence>
<dbReference type="EMBL" id="CAFBPD010000015">
    <property type="protein sequence ID" value="CAB4998237.1"/>
    <property type="molecule type" value="Genomic_DNA"/>
</dbReference>
<organism evidence="3">
    <name type="scientific">freshwater metagenome</name>
    <dbReference type="NCBI Taxonomy" id="449393"/>
    <lineage>
        <taxon>unclassified sequences</taxon>
        <taxon>metagenomes</taxon>
        <taxon>ecological metagenomes</taxon>
    </lineage>
</organism>
<keyword evidence="2" id="KW-0812">Transmembrane</keyword>
<reference evidence="3" key="1">
    <citation type="submission" date="2020-05" db="EMBL/GenBank/DDBJ databases">
        <authorList>
            <person name="Chiriac C."/>
            <person name="Salcher M."/>
            <person name="Ghai R."/>
            <person name="Kavagutti S V."/>
        </authorList>
    </citation>
    <scope>NUCLEOTIDE SEQUENCE</scope>
</reference>
<keyword evidence="2" id="KW-1133">Transmembrane helix</keyword>
<keyword evidence="2" id="KW-0472">Membrane</keyword>
<accession>A0A6J6S6M0</accession>
<sequence>MNVLTRSRETNAGRASIASPPRAERMRRMRWRDTRLWLGLGLMIIAMAWGASLMSNSESTVTVWRATRDLVPGALPIVEPVAVSLGAAAESYARADAPIEGRMTLPVSAGSLVPMAAIGAAPSTGTRRVTIPVDPLHAPIDLAAGDRVDVWATASDGGQTSIAPPSLVLPQVLVVSADRESVGVGGEIAVVIEVPQAEVSAAIAAIRSGAVDLAAVPITDSLGSDSSDAGLR</sequence>
<protein>
    <submittedName>
        <fullName evidence="3">Unannotated protein</fullName>
    </submittedName>
</protein>
<dbReference type="EMBL" id="CAEZYW010000011">
    <property type="protein sequence ID" value="CAB4730352.1"/>
    <property type="molecule type" value="Genomic_DNA"/>
</dbReference>
<feature type="compositionally biased region" description="Basic and acidic residues" evidence="1">
    <location>
        <begin position="1"/>
        <end position="11"/>
    </location>
</feature>
<feature type="region of interest" description="Disordered" evidence="1">
    <location>
        <begin position="1"/>
        <end position="24"/>
    </location>
</feature>
<dbReference type="EMBL" id="CAEZYZ010000008">
    <property type="protein sequence ID" value="CAB4736986.1"/>
    <property type="molecule type" value="Genomic_DNA"/>
</dbReference>
<evidence type="ECO:0000313" key="5">
    <source>
        <dbReference type="EMBL" id="CAB4981800.1"/>
    </source>
</evidence>
<feature type="transmembrane region" description="Helical" evidence="2">
    <location>
        <begin position="36"/>
        <end position="55"/>
    </location>
</feature>
<evidence type="ECO:0000313" key="6">
    <source>
        <dbReference type="EMBL" id="CAB4998237.1"/>
    </source>
</evidence>
<name>A0A6J6S6M0_9ZZZZ</name>
<dbReference type="AlphaFoldDB" id="A0A6J6S6M0"/>
<evidence type="ECO:0000313" key="4">
    <source>
        <dbReference type="EMBL" id="CAB4736986.1"/>
    </source>
</evidence>
<evidence type="ECO:0000313" key="3">
    <source>
        <dbReference type="EMBL" id="CAB4730352.1"/>
    </source>
</evidence>
<proteinExistence type="predicted"/>
<gene>
    <name evidence="3" type="ORF">UFOPK2786_00139</name>
    <name evidence="4" type="ORF">UFOPK2810_00091</name>
    <name evidence="5" type="ORF">UFOPK3957_00510</name>
    <name evidence="6" type="ORF">UFOPK4061_00143</name>
</gene>
<dbReference type="EMBL" id="CAFBOM010000063">
    <property type="protein sequence ID" value="CAB4981800.1"/>
    <property type="molecule type" value="Genomic_DNA"/>
</dbReference>